<gene>
    <name evidence="3" type="ORF">Hypma_016540</name>
</gene>
<dbReference type="AlphaFoldDB" id="A0A369J066"/>
<sequence>MAHFSTPSGSSASPSILHAENSQLSNDRQEFFLALRLKVVGPPPPIQRSASGEALALNIMQVTHFAVDMVCDMYKQNHSSEILQNLQKFSSYGLGNTRDGFTRLMRYPSIALAIRGLLHDALGMPIWGNDLSYLYDILGNERVPGVITAVLRDALEQANLLGTAKEPFGFHLFQGSDLRDLNLAAEAWGQGSKQAFDLIKHIIPLETMKSLDNVVFNSCNKWKAGPYLITPYSFTPTSPITIFIQQCSQIYSALTFIYCGQQWHAACQYSSVHALAYPTLMEAYYEGALLHKFLSSTSQPPSHLATVQWKSRILDYVMKHAEILTADLSYLWPSDKIFFVPPEFVLQMSAMIQDKLLHLSQPWYELVALLGYSPGDILGCFSASEKRPSRTVPHKFPYRPPADILREAREKERKDTEAQELEAARRLIEKENAKFTKQVEMFKALEEKNRREQLAMSMTWRLPHLVTKDPIMSNPVVRDPRESGETRRMIEGSERVEALIQQRAGAAVQVEREREQLAMVKISGAGQVGRPPPIHDNRTRTTIDHTIVDLTSPSPTPEPEVPLALSGAVPLTSMHPTHKAPSTAPQPPELEPEPREPYENISRVITAFFNLPLHVRQTIHAASSSSSLEMMFMTEYQRLSVPQVAQTGSPALSDGAVDKERSGSGSSECEVEHQLIDDSRSDTMLLNSERRDHIQNAGTEPQAIQPDTEKHCPEFGVGGQGGAAGRGHVDVATMFAVEETSEDDDGDSFEINTNTPPKLDARPKSSSVSTLTHSESPTSPTSATSSSSEDDITNLGLDRKSPPQKRPRPSYAVFFPEPVPLTKSDASEPDEPRYTGQQTCLSGKKHRRSSSSSSGDQDEDASDPAVVEESKGARSYASHVLIVSPKDMRKPKSNLEPGHERGQVRASTSKLRTSSKSSSDGEDGDMNGQQPSPRPHLSIKKRRIVKSESESDVQPRAPTTSMPRTFAATKMKHHTSISPDLNASVKEEDEEDPNKLAKRPRPSYLPFLPKKRRMTNAAPTPPLKARRDFKQEQQRNIPKTTIRAVGRIDVMASGEDEENGDIAANGKGGMTGGGKEAKSKAERPADLHKGGRRGRDVKGRRHLEDLGSIASSRDNASSSSSVEDSKPEPLAPNRKRKAARGRALHDVSAASRKGVDGSGVEPDSLSVEV</sequence>
<reference evidence="3" key="1">
    <citation type="submission" date="2018-04" db="EMBL/GenBank/DDBJ databases">
        <title>Whole genome sequencing of Hypsizygus marmoreus.</title>
        <authorList>
            <person name="Choi I.-G."/>
            <person name="Min B."/>
            <person name="Kim J.-G."/>
            <person name="Kim S."/>
            <person name="Oh Y.-L."/>
            <person name="Kong W.-S."/>
            <person name="Park H."/>
            <person name="Jeong J."/>
            <person name="Song E.-S."/>
        </authorList>
    </citation>
    <scope>NUCLEOTIDE SEQUENCE [LARGE SCALE GENOMIC DNA]</scope>
    <source>
        <strain evidence="3">51987-8</strain>
    </source>
</reference>
<feature type="region of interest" description="Disordered" evidence="2">
    <location>
        <begin position="739"/>
        <end position="1169"/>
    </location>
</feature>
<dbReference type="EMBL" id="LUEZ02000096">
    <property type="protein sequence ID" value="RDB14792.1"/>
    <property type="molecule type" value="Genomic_DNA"/>
</dbReference>
<keyword evidence="1" id="KW-0175">Coiled coil</keyword>
<accession>A0A369J066</accession>
<organism evidence="3 4">
    <name type="scientific">Hypsizygus marmoreus</name>
    <name type="common">White beech mushroom</name>
    <name type="synonym">Agaricus marmoreus</name>
    <dbReference type="NCBI Taxonomy" id="39966"/>
    <lineage>
        <taxon>Eukaryota</taxon>
        <taxon>Fungi</taxon>
        <taxon>Dikarya</taxon>
        <taxon>Basidiomycota</taxon>
        <taxon>Agaricomycotina</taxon>
        <taxon>Agaricomycetes</taxon>
        <taxon>Agaricomycetidae</taxon>
        <taxon>Agaricales</taxon>
        <taxon>Tricholomatineae</taxon>
        <taxon>Lyophyllaceae</taxon>
        <taxon>Hypsizygus</taxon>
    </lineage>
</organism>
<feature type="compositionally biased region" description="Acidic residues" evidence="2">
    <location>
        <begin position="739"/>
        <end position="748"/>
    </location>
</feature>
<dbReference type="InParanoid" id="A0A369J066"/>
<feature type="coiled-coil region" evidence="1">
    <location>
        <begin position="404"/>
        <end position="438"/>
    </location>
</feature>
<feature type="compositionally biased region" description="Low complexity" evidence="2">
    <location>
        <begin position="765"/>
        <end position="787"/>
    </location>
</feature>
<feature type="compositionally biased region" description="Basic and acidic residues" evidence="2">
    <location>
        <begin position="670"/>
        <end position="681"/>
    </location>
</feature>
<feature type="compositionally biased region" description="Low complexity" evidence="2">
    <location>
        <begin position="907"/>
        <end position="918"/>
    </location>
</feature>
<dbReference type="Proteomes" id="UP000076154">
    <property type="component" value="Unassembled WGS sequence"/>
</dbReference>
<comment type="caution">
    <text evidence="3">The sequence shown here is derived from an EMBL/GenBank/DDBJ whole genome shotgun (WGS) entry which is preliminary data.</text>
</comment>
<name>A0A369J066_HYPMA</name>
<proteinExistence type="predicted"/>
<evidence type="ECO:0000256" key="2">
    <source>
        <dbReference type="SAM" id="MobiDB-lite"/>
    </source>
</evidence>
<feature type="compositionally biased region" description="Basic residues" evidence="2">
    <location>
        <begin position="1133"/>
        <end position="1142"/>
    </location>
</feature>
<feature type="region of interest" description="Disordered" evidence="2">
    <location>
        <begin position="572"/>
        <end position="595"/>
    </location>
</feature>
<evidence type="ECO:0000313" key="4">
    <source>
        <dbReference type="Proteomes" id="UP000076154"/>
    </source>
</evidence>
<keyword evidence="4" id="KW-1185">Reference proteome</keyword>
<feature type="region of interest" description="Disordered" evidence="2">
    <location>
        <begin position="645"/>
        <end position="682"/>
    </location>
</feature>
<evidence type="ECO:0000256" key="1">
    <source>
        <dbReference type="SAM" id="Coils"/>
    </source>
</evidence>
<feature type="compositionally biased region" description="Low complexity" evidence="2">
    <location>
        <begin position="1108"/>
        <end position="1122"/>
    </location>
</feature>
<protein>
    <submittedName>
        <fullName evidence="3">Uncharacterized protein</fullName>
    </submittedName>
</protein>
<evidence type="ECO:0000313" key="3">
    <source>
        <dbReference type="EMBL" id="RDB14792.1"/>
    </source>
</evidence>
<feature type="compositionally biased region" description="Basic and acidic residues" evidence="2">
    <location>
        <begin position="1075"/>
        <end position="1105"/>
    </location>
</feature>